<feature type="domain" description="TamA POTRA" evidence="13">
    <location>
        <begin position="68"/>
        <end position="118"/>
    </location>
</feature>
<dbReference type="Pfam" id="PF07244">
    <property type="entry name" value="POTRA"/>
    <property type="match status" value="1"/>
</dbReference>
<dbReference type="InterPro" id="IPR035243">
    <property type="entry name" value="TamA_POTRA_Dom_1"/>
</dbReference>
<keyword evidence="5" id="KW-0812">Transmembrane</keyword>
<evidence type="ECO:0000256" key="6">
    <source>
        <dbReference type="ARBA" id="ARBA00022729"/>
    </source>
</evidence>
<dbReference type="Pfam" id="PF17243">
    <property type="entry name" value="POTRA_TamA_1"/>
    <property type="match status" value="1"/>
</dbReference>
<keyword evidence="8" id="KW-0998">Cell outer membrane</keyword>
<evidence type="ECO:0000256" key="9">
    <source>
        <dbReference type="ARBA" id="ARBA00033063"/>
    </source>
</evidence>
<reference evidence="14 15" key="1">
    <citation type="submission" date="2016-11" db="EMBL/GenBank/DDBJ databases">
        <authorList>
            <person name="Jaros S."/>
            <person name="Januszkiewicz K."/>
            <person name="Wedrychowicz H."/>
        </authorList>
    </citation>
    <scope>NUCLEOTIDE SEQUENCE [LARGE SCALE GENOMIC DNA]</scope>
    <source>
        <strain evidence="14 15">DSM 18899</strain>
    </source>
</reference>
<comment type="subunit">
    <text evidence="10">Interacts with TamB to form the translocation and assembly module (TAM).</text>
</comment>
<dbReference type="Pfam" id="PF01103">
    <property type="entry name" value="Omp85"/>
    <property type="match status" value="1"/>
</dbReference>
<proteinExistence type="inferred from homology"/>
<protein>
    <recommendedName>
        <fullName evidence="3">Translocation and assembly module subunit TamA</fullName>
    </recommendedName>
    <alternativeName>
        <fullName evidence="9">Autotransporter assembly factor TamA</fullName>
    </alternativeName>
</protein>
<evidence type="ECO:0000256" key="10">
    <source>
        <dbReference type="ARBA" id="ARBA00093548"/>
    </source>
</evidence>
<gene>
    <name evidence="14" type="ORF">SAMN02745887_02652</name>
</gene>
<keyword evidence="15" id="KW-1185">Reference proteome</keyword>
<dbReference type="GO" id="GO:0009279">
    <property type="term" value="C:cell outer membrane"/>
    <property type="evidence" value="ECO:0007669"/>
    <property type="project" value="UniProtKB-SubCell"/>
</dbReference>
<feature type="domain" description="POTRA" evidence="12">
    <location>
        <begin position="213"/>
        <end position="285"/>
    </location>
</feature>
<dbReference type="PANTHER" id="PTHR12815">
    <property type="entry name" value="SORTING AND ASSEMBLY MACHINERY SAMM50 PROTEIN FAMILY MEMBER"/>
    <property type="match status" value="1"/>
</dbReference>
<dbReference type="STRING" id="1121279.SAMN02745887_02652"/>
<comment type="subcellular location">
    <subcellularLocation>
        <location evidence="1">Cell outer membrane</location>
    </subcellularLocation>
</comment>
<dbReference type="RefSeq" id="WP_084658584.1">
    <property type="nucleotide sequence ID" value="NZ_FPKR01000010.1"/>
</dbReference>
<dbReference type="OrthoDB" id="9769707at2"/>
<dbReference type="Proteomes" id="UP000186513">
    <property type="component" value="Unassembled WGS sequence"/>
</dbReference>
<evidence type="ECO:0000256" key="8">
    <source>
        <dbReference type="ARBA" id="ARBA00023237"/>
    </source>
</evidence>
<evidence type="ECO:0000259" key="12">
    <source>
        <dbReference type="Pfam" id="PF07244"/>
    </source>
</evidence>
<evidence type="ECO:0000256" key="2">
    <source>
        <dbReference type="ARBA" id="ARBA00010248"/>
    </source>
</evidence>
<evidence type="ECO:0000256" key="5">
    <source>
        <dbReference type="ARBA" id="ARBA00022692"/>
    </source>
</evidence>
<dbReference type="EMBL" id="FPKR01000010">
    <property type="protein sequence ID" value="SFZ77855.1"/>
    <property type="molecule type" value="Genomic_DNA"/>
</dbReference>
<dbReference type="InterPro" id="IPR010827">
    <property type="entry name" value="BamA/TamA_POTRA"/>
</dbReference>
<evidence type="ECO:0000256" key="4">
    <source>
        <dbReference type="ARBA" id="ARBA00022452"/>
    </source>
</evidence>
<comment type="similarity">
    <text evidence="2">Belongs to the TamA family.</text>
</comment>
<keyword evidence="7" id="KW-0472">Membrane</keyword>
<evidence type="ECO:0000259" key="11">
    <source>
        <dbReference type="Pfam" id="PF01103"/>
    </source>
</evidence>
<evidence type="ECO:0000256" key="1">
    <source>
        <dbReference type="ARBA" id="ARBA00004442"/>
    </source>
</evidence>
<evidence type="ECO:0000256" key="3">
    <source>
        <dbReference type="ARBA" id="ARBA00015419"/>
    </source>
</evidence>
<dbReference type="Gene3D" id="3.10.20.310">
    <property type="entry name" value="membrane protein fhac"/>
    <property type="match status" value="3"/>
</dbReference>
<accession>A0A1K2HM61</accession>
<dbReference type="InterPro" id="IPR000184">
    <property type="entry name" value="Bac_surfAg_D15"/>
</dbReference>
<keyword evidence="6" id="KW-0732">Signal</keyword>
<dbReference type="AlphaFoldDB" id="A0A1K2HM61"/>
<sequence length="597" mass="67034">MTTRRGLATLPAVHRSYVLPLCYLLPLCLAVPGYAAGVDYDVRIDAPSAIEKLLEDNLGILRWRGNDYIDQEQLSRLYEATPAEIEKLLGPLGYFKPRIESSLQPDGKGWLARFKVEPGAEALIFDVDLQVAGAIRDEPDFRPRWAELIEVWPLPIGAPFTQSDWDSAKRRGLQALIIDRFPAAKIRESRAEIDPERPSAELSVLFDSGPRFTFGELQINGLNKYPRKLVERMVTFRPGEGYSQQKLLDFQTELQNTPYFSSVFMDMPLDPAQPADVPVRVELVEAPARKTDIGLGFDTDKGPRGSLAYRYTNLRRLGWIGSTGLDLQKEEQSFNLGVELPPDEKRYRYSSAYKVEHSDVSGLDSWTHTFGVQRTRLRGEIEVTQALQYTRETTRRMTSDGEEKNRARALIPSQSWTQRDLDNLNDPQRGTVMSWQLAGATRAALSDTDFLRAWGRIAWYHPAGERGLWLLRGEAGQVLAEDSADVPTKWLFRAGGANSVRGYKYQSLGVQDEGAVLGGRVLATASAEYQHKIVDRWRAAVFADFGGAALDWTNFKAYRGYGLGARWISPVGPFALDLARGVEARRTRIHFSLGVGF</sequence>
<keyword evidence="4" id="KW-1134">Transmembrane beta strand</keyword>
<dbReference type="InterPro" id="IPR039910">
    <property type="entry name" value="D15-like"/>
</dbReference>
<evidence type="ECO:0000313" key="15">
    <source>
        <dbReference type="Proteomes" id="UP000186513"/>
    </source>
</evidence>
<name>A0A1K2HM61_9NEIS</name>
<feature type="domain" description="Bacterial surface antigen (D15)" evidence="11">
    <location>
        <begin position="343"/>
        <end position="595"/>
    </location>
</feature>
<evidence type="ECO:0000313" key="14">
    <source>
        <dbReference type="EMBL" id="SFZ77855.1"/>
    </source>
</evidence>
<evidence type="ECO:0000259" key="13">
    <source>
        <dbReference type="Pfam" id="PF17243"/>
    </source>
</evidence>
<evidence type="ECO:0000256" key="7">
    <source>
        <dbReference type="ARBA" id="ARBA00023136"/>
    </source>
</evidence>
<dbReference type="Gene3D" id="2.40.160.50">
    <property type="entry name" value="membrane protein fhac: a member of the omp85/tpsb transporter family"/>
    <property type="match status" value="1"/>
</dbReference>
<dbReference type="PANTHER" id="PTHR12815:SF47">
    <property type="entry name" value="TRANSLOCATION AND ASSEMBLY MODULE SUBUNIT TAMA"/>
    <property type="match status" value="1"/>
</dbReference>
<organism evidence="14 15">
    <name type="scientific">Chitinimonas taiwanensis DSM 18899</name>
    <dbReference type="NCBI Taxonomy" id="1121279"/>
    <lineage>
        <taxon>Bacteria</taxon>
        <taxon>Pseudomonadati</taxon>
        <taxon>Pseudomonadota</taxon>
        <taxon>Betaproteobacteria</taxon>
        <taxon>Neisseriales</taxon>
        <taxon>Chitinibacteraceae</taxon>
        <taxon>Chitinimonas</taxon>
    </lineage>
</organism>